<dbReference type="AlphaFoldDB" id="A0A939ETZ0"/>
<dbReference type="Gene3D" id="3.40.50.720">
    <property type="entry name" value="NAD(P)-binding Rossmann-like Domain"/>
    <property type="match status" value="1"/>
</dbReference>
<comment type="caution">
    <text evidence="3">The sequence shown here is derived from an EMBL/GenBank/DDBJ whole genome shotgun (WGS) entry which is preliminary data.</text>
</comment>
<reference evidence="3" key="1">
    <citation type="submission" date="2021-03" db="EMBL/GenBank/DDBJ databases">
        <authorList>
            <person name="Kim M.K."/>
        </authorList>
    </citation>
    <scope>NUCLEOTIDE SEQUENCE</scope>
    <source>
        <strain evidence="3">BT186</strain>
    </source>
</reference>
<dbReference type="InterPro" id="IPR001509">
    <property type="entry name" value="Epimerase_deHydtase"/>
</dbReference>
<dbReference type="SUPFAM" id="SSF51735">
    <property type="entry name" value="NAD(P)-binding Rossmann-fold domains"/>
    <property type="match status" value="1"/>
</dbReference>
<organism evidence="3 4">
    <name type="scientific">Hymenobacter telluris</name>
    <dbReference type="NCBI Taxonomy" id="2816474"/>
    <lineage>
        <taxon>Bacteria</taxon>
        <taxon>Pseudomonadati</taxon>
        <taxon>Bacteroidota</taxon>
        <taxon>Cytophagia</taxon>
        <taxon>Cytophagales</taxon>
        <taxon>Hymenobacteraceae</taxon>
        <taxon>Hymenobacter</taxon>
    </lineage>
</organism>
<feature type="domain" description="NAD-dependent epimerase/dehydratase" evidence="2">
    <location>
        <begin position="6"/>
        <end position="236"/>
    </location>
</feature>
<evidence type="ECO:0000259" key="2">
    <source>
        <dbReference type="Pfam" id="PF01370"/>
    </source>
</evidence>
<dbReference type="InterPro" id="IPR036291">
    <property type="entry name" value="NAD(P)-bd_dom_sf"/>
</dbReference>
<dbReference type="PANTHER" id="PTHR43000">
    <property type="entry name" value="DTDP-D-GLUCOSE 4,6-DEHYDRATASE-RELATED"/>
    <property type="match status" value="1"/>
</dbReference>
<name>A0A939ETZ0_9BACT</name>
<protein>
    <submittedName>
        <fullName evidence="3">NAD(P)-dependent oxidoreductase</fullName>
    </submittedName>
</protein>
<gene>
    <name evidence="3" type="ORF">J0X19_05430</name>
</gene>
<dbReference type="EMBL" id="JAFLQZ010000003">
    <property type="protein sequence ID" value="MBO0357378.1"/>
    <property type="molecule type" value="Genomic_DNA"/>
</dbReference>
<accession>A0A939ETZ0</accession>
<proteinExistence type="inferred from homology"/>
<dbReference type="Proteomes" id="UP000664144">
    <property type="component" value="Unassembled WGS sequence"/>
</dbReference>
<dbReference type="RefSeq" id="WP_206982242.1">
    <property type="nucleotide sequence ID" value="NZ_JAFLQZ010000003.1"/>
</dbReference>
<evidence type="ECO:0000256" key="1">
    <source>
        <dbReference type="ARBA" id="ARBA00007637"/>
    </source>
</evidence>
<evidence type="ECO:0000313" key="4">
    <source>
        <dbReference type="Proteomes" id="UP000664144"/>
    </source>
</evidence>
<comment type="similarity">
    <text evidence="1">Belongs to the NAD(P)-dependent epimerase/dehydratase family.</text>
</comment>
<sequence>MGKIISIIGSNSFLASYLIEEFGDDETIELNLFARRKTEHAVCKARVNQLPFNYPVDDLNLASLLASDVIIYCAAAGVQAASSLTDIDEVYAINAFLPIRIITYLSANSFSGKWISFGTYFEIGDNAALQSYSEEEIVASNLSVPNHYCCSKRLLTKFIDCRQFTIQAWHLVLPTIYGAKENKQRLIPYVIEMLKKQELPLLSAGTQIRQYVHCLDVVKLLRIIIDENPPYGIYNVTAAETLAIKDLVKAMFSLFGQDPKGSLGARNSRDESMQVLQLESTKIGRAIPSWSPRIRLQEGLQEYL</sequence>
<dbReference type="Pfam" id="PF01370">
    <property type="entry name" value="Epimerase"/>
    <property type="match status" value="1"/>
</dbReference>
<keyword evidence="4" id="KW-1185">Reference proteome</keyword>
<evidence type="ECO:0000313" key="3">
    <source>
        <dbReference type="EMBL" id="MBO0357378.1"/>
    </source>
</evidence>